<evidence type="ECO:0000256" key="1">
    <source>
        <dbReference type="SAM" id="Phobius"/>
    </source>
</evidence>
<comment type="caution">
    <text evidence="2">The sequence shown here is derived from an EMBL/GenBank/DDBJ whole genome shotgun (WGS) entry which is preliminary data.</text>
</comment>
<keyword evidence="1" id="KW-1133">Transmembrane helix</keyword>
<keyword evidence="1" id="KW-0812">Transmembrane</keyword>
<sequence>MELAVELREQGRGMAGALLVLGISFAYTVESWRLAADISAVHLLGFVVAGLALVVLITRSVGFRSDEDAESGGTDTGLRRDGGSPLWVEFTEIVFQSLFIGYATLALLGVVDLRTPFPVVVRMGLIQVVPLAVGAALANELLSGEQEELSEAGFPQNLGVFALGAIFFAAPIAPTGEIGLIAAQIDWTRVGVLLLVTVSVTYLMLYELEFRGQSRRLQGRSRWRQVGQTCIVTVVGLLVAFGLLVALGGIESEPVATWTRRTVVLAFPAAIGASGARVILG</sequence>
<feature type="transmembrane region" description="Helical" evidence="1">
    <location>
        <begin position="262"/>
        <end position="280"/>
    </location>
</feature>
<evidence type="ECO:0000313" key="2">
    <source>
        <dbReference type="EMBL" id="MFD1646504.1"/>
    </source>
</evidence>
<feature type="transmembrane region" description="Helical" evidence="1">
    <location>
        <begin position="35"/>
        <end position="57"/>
    </location>
</feature>
<accession>A0ABD6DJJ1</accession>
<feature type="transmembrane region" description="Helical" evidence="1">
    <location>
        <begin position="117"/>
        <end position="138"/>
    </location>
</feature>
<dbReference type="Proteomes" id="UP001597034">
    <property type="component" value="Unassembled WGS sequence"/>
</dbReference>
<organism evidence="2 3">
    <name type="scientific">Haloarchaeobius litoreus</name>
    <dbReference type="NCBI Taxonomy" id="755306"/>
    <lineage>
        <taxon>Archaea</taxon>
        <taxon>Methanobacteriati</taxon>
        <taxon>Methanobacteriota</taxon>
        <taxon>Stenosarchaea group</taxon>
        <taxon>Halobacteria</taxon>
        <taxon>Halobacteriales</taxon>
        <taxon>Halorubellaceae</taxon>
        <taxon>Haloarchaeobius</taxon>
    </lineage>
</organism>
<feature type="transmembrane region" description="Helical" evidence="1">
    <location>
        <begin position="12"/>
        <end position="29"/>
    </location>
</feature>
<protein>
    <submittedName>
        <fullName evidence="2">DUF2391 family protein</fullName>
    </submittedName>
</protein>
<reference evidence="2 3" key="1">
    <citation type="journal article" date="2019" name="Int. J. Syst. Evol. Microbiol.">
        <title>The Global Catalogue of Microorganisms (GCM) 10K type strain sequencing project: providing services to taxonomists for standard genome sequencing and annotation.</title>
        <authorList>
            <consortium name="The Broad Institute Genomics Platform"/>
            <consortium name="The Broad Institute Genome Sequencing Center for Infectious Disease"/>
            <person name="Wu L."/>
            <person name="Ma J."/>
        </authorList>
    </citation>
    <scope>NUCLEOTIDE SEQUENCE [LARGE SCALE GENOMIC DNA]</scope>
    <source>
        <strain evidence="2 3">CGMCC 1.10390</strain>
    </source>
</reference>
<feature type="transmembrane region" description="Helical" evidence="1">
    <location>
        <begin position="226"/>
        <end position="250"/>
    </location>
</feature>
<gene>
    <name evidence="2" type="ORF">ACFSBL_12515</name>
</gene>
<feature type="transmembrane region" description="Helical" evidence="1">
    <location>
        <begin position="158"/>
        <end position="181"/>
    </location>
</feature>
<dbReference type="AlphaFoldDB" id="A0ABD6DJJ1"/>
<proteinExistence type="predicted"/>
<keyword evidence="1" id="KW-0472">Membrane</keyword>
<keyword evidence="3" id="KW-1185">Reference proteome</keyword>
<name>A0ABD6DJJ1_9EURY</name>
<feature type="transmembrane region" description="Helical" evidence="1">
    <location>
        <begin position="187"/>
        <end position="205"/>
    </location>
</feature>
<dbReference type="Pfam" id="PF09622">
    <property type="entry name" value="DUF2391"/>
    <property type="match status" value="1"/>
</dbReference>
<dbReference type="EMBL" id="JBHUDO010000003">
    <property type="protein sequence ID" value="MFD1646504.1"/>
    <property type="molecule type" value="Genomic_DNA"/>
</dbReference>
<dbReference type="InterPro" id="IPR024464">
    <property type="entry name" value="DUF2391"/>
</dbReference>
<evidence type="ECO:0000313" key="3">
    <source>
        <dbReference type="Proteomes" id="UP001597034"/>
    </source>
</evidence>
<dbReference type="RefSeq" id="WP_256401408.1">
    <property type="nucleotide sequence ID" value="NZ_JANHJR010000003.1"/>
</dbReference>
<feature type="transmembrane region" description="Helical" evidence="1">
    <location>
        <begin position="86"/>
        <end position="111"/>
    </location>
</feature>